<dbReference type="GO" id="GO:0043190">
    <property type="term" value="C:ATP-binding cassette (ABC) transporter complex"/>
    <property type="evidence" value="ECO:0007669"/>
    <property type="project" value="TreeGrafter"/>
</dbReference>
<dbReference type="InterPro" id="IPR050095">
    <property type="entry name" value="ECF_ABC_transporter_ATP-bd"/>
</dbReference>
<dbReference type="SMART" id="SM00382">
    <property type="entry name" value="AAA"/>
    <property type="match status" value="1"/>
</dbReference>
<dbReference type="InterPro" id="IPR003593">
    <property type="entry name" value="AAA+_ATPase"/>
</dbReference>
<dbReference type="InterPro" id="IPR017871">
    <property type="entry name" value="ABC_transporter-like_CS"/>
</dbReference>
<dbReference type="PANTHER" id="PTHR43553:SF24">
    <property type="entry name" value="ENERGY-COUPLING FACTOR TRANSPORTER ATP-BINDING PROTEIN ECFA1"/>
    <property type="match status" value="1"/>
</dbReference>
<dbReference type="CDD" id="cd03225">
    <property type="entry name" value="ABC_cobalt_CbiO_domain1"/>
    <property type="match status" value="1"/>
</dbReference>
<dbReference type="PROSITE" id="PS50893">
    <property type="entry name" value="ABC_TRANSPORTER_2"/>
    <property type="match status" value="1"/>
</dbReference>
<evidence type="ECO:0000256" key="2">
    <source>
        <dbReference type="ARBA" id="ARBA00005417"/>
    </source>
</evidence>
<evidence type="ECO:0000256" key="6">
    <source>
        <dbReference type="ARBA" id="ARBA00022840"/>
    </source>
</evidence>
<dbReference type="InterPro" id="IPR030947">
    <property type="entry name" value="EcfA_1"/>
</dbReference>
<dbReference type="GO" id="GO:0042626">
    <property type="term" value="F:ATPase-coupled transmembrane transporter activity"/>
    <property type="evidence" value="ECO:0007669"/>
    <property type="project" value="TreeGrafter"/>
</dbReference>
<proteinExistence type="inferred from homology"/>
<dbReference type="NCBIfam" id="TIGR04520">
    <property type="entry name" value="ECF_ATPase_1"/>
    <property type="match status" value="1"/>
</dbReference>
<dbReference type="Pfam" id="PF00005">
    <property type="entry name" value="ABC_tran"/>
    <property type="match status" value="1"/>
</dbReference>
<dbReference type="InterPro" id="IPR003439">
    <property type="entry name" value="ABC_transporter-like_ATP-bd"/>
</dbReference>
<evidence type="ECO:0000256" key="4">
    <source>
        <dbReference type="ARBA" id="ARBA00022475"/>
    </source>
</evidence>
<dbReference type="InterPro" id="IPR027417">
    <property type="entry name" value="P-loop_NTPase"/>
</dbReference>
<dbReference type="GO" id="GO:0005524">
    <property type="term" value="F:ATP binding"/>
    <property type="evidence" value="ECO:0007669"/>
    <property type="project" value="UniProtKB-KW"/>
</dbReference>
<name>A0A4R8H3D2_9FIRM</name>
<dbReference type="Proteomes" id="UP000295832">
    <property type="component" value="Unassembled WGS sequence"/>
</dbReference>
<dbReference type="FunFam" id="3.40.50.300:FF:000224">
    <property type="entry name" value="Energy-coupling factor transporter ATP-binding protein EcfA"/>
    <property type="match status" value="1"/>
</dbReference>
<keyword evidence="5" id="KW-0547">Nucleotide-binding</keyword>
<organism evidence="10 11">
    <name type="scientific">Orenia marismortui</name>
    <dbReference type="NCBI Taxonomy" id="46469"/>
    <lineage>
        <taxon>Bacteria</taxon>
        <taxon>Bacillati</taxon>
        <taxon>Bacillota</taxon>
        <taxon>Clostridia</taxon>
        <taxon>Halanaerobiales</taxon>
        <taxon>Halobacteroidaceae</taxon>
        <taxon>Orenia</taxon>
    </lineage>
</organism>
<keyword evidence="6 10" id="KW-0067">ATP-binding</keyword>
<protein>
    <submittedName>
        <fullName evidence="10">Energy-coupling factor transport system ATP-binding protein</fullName>
    </submittedName>
</protein>
<sequence length="286" mass="32206">MAVFLYQAGEKMQLIKVEDLYYRYNNSNDWVLNGVDLEVKEGEFLVIVGHNGSGKSTLAKMLNGLLVPDKGIVKVMDNQTSNHDEIWDIRQQVGMVFQNPDNQLVANIVEEDVAFGPENLGLESQKIRERVAEALKAVGMEEFRRYAPHNLSGGQKQRVAIAGILAMHPKCLVLDEPTAMLDPVGRDSVMSAVQRLNKELGMTVIHITHFMTEAIKADRIIVMDQGKIALEGTPEELFSQVDRIKRYHLDVPQVTELAFQLQKEGLDIPSDIFNVDRLVEELCCFK</sequence>
<gene>
    <name evidence="10" type="ORF">C7959_1186</name>
</gene>
<keyword evidence="7" id="KW-1278">Translocase</keyword>
<dbReference type="SUPFAM" id="SSF52540">
    <property type="entry name" value="P-loop containing nucleoside triphosphate hydrolases"/>
    <property type="match status" value="1"/>
</dbReference>
<keyword evidence="3" id="KW-0813">Transport</keyword>
<dbReference type="PANTHER" id="PTHR43553">
    <property type="entry name" value="HEAVY METAL TRANSPORTER"/>
    <property type="match status" value="1"/>
</dbReference>
<comment type="similarity">
    <text evidence="2">Belongs to the ABC transporter superfamily.</text>
</comment>
<keyword evidence="11" id="KW-1185">Reference proteome</keyword>
<dbReference type="NCBIfam" id="NF010167">
    <property type="entry name" value="PRK13648.1"/>
    <property type="match status" value="1"/>
</dbReference>
<accession>A0A4R8H3D2</accession>
<evidence type="ECO:0000256" key="5">
    <source>
        <dbReference type="ARBA" id="ARBA00022741"/>
    </source>
</evidence>
<evidence type="ECO:0000313" key="10">
    <source>
        <dbReference type="EMBL" id="TDX49260.1"/>
    </source>
</evidence>
<evidence type="ECO:0000259" key="9">
    <source>
        <dbReference type="PROSITE" id="PS50893"/>
    </source>
</evidence>
<evidence type="ECO:0000256" key="1">
    <source>
        <dbReference type="ARBA" id="ARBA00004202"/>
    </source>
</evidence>
<dbReference type="PROSITE" id="PS00211">
    <property type="entry name" value="ABC_TRANSPORTER_1"/>
    <property type="match status" value="1"/>
</dbReference>
<dbReference type="STRING" id="926561.GCA_000379025_02160"/>
<evidence type="ECO:0000313" key="11">
    <source>
        <dbReference type="Proteomes" id="UP000295832"/>
    </source>
</evidence>
<dbReference type="AlphaFoldDB" id="A0A4R8H3D2"/>
<dbReference type="GO" id="GO:0016887">
    <property type="term" value="F:ATP hydrolysis activity"/>
    <property type="evidence" value="ECO:0007669"/>
    <property type="project" value="InterPro"/>
</dbReference>
<comment type="subcellular location">
    <subcellularLocation>
        <location evidence="1">Cell membrane</location>
        <topology evidence="1">Peripheral membrane protein</topology>
    </subcellularLocation>
</comment>
<keyword evidence="4" id="KW-1003">Cell membrane</keyword>
<dbReference type="RefSeq" id="WP_134117291.1">
    <property type="nucleotide sequence ID" value="NZ_SOEG01000018.1"/>
</dbReference>
<evidence type="ECO:0000256" key="8">
    <source>
        <dbReference type="ARBA" id="ARBA00023136"/>
    </source>
</evidence>
<feature type="domain" description="ABC transporter" evidence="9">
    <location>
        <begin position="15"/>
        <end position="250"/>
    </location>
</feature>
<comment type="caution">
    <text evidence="10">The sequence shown here is derived from an EMBL/GenBank/DDBJ whole genome shotgun (WGS) entry which is preliminary data.</text>
</comment>
<dbReference type="EMBL" id="SOEG01000018">
    <property type="protein sequence ID" value="TDX49260.1"/>
    <property type="molecule type" value="Genomic_DNA"/>
</dbReference>
<reference evidence="10 11" key="1">
    <citation type="submission" date="2019-03" db="EMBL/GenBank/DDBJ databases">
        <title>Subsurface microbial communities from deep shales in Ohio and West Virginia, USA.</title>
        <authorList>
            <person name="Wrighton K."/>
        </authorList>
    </citation>
    <scope>NUCLEOTIDE SEQUENCE [LARGE SCALE GENOMIC DNA]</scope>
    <source>
        <strain evidence="10 11">MSL 6dP</strain>
    </source>
</reference>
<evidence type="ECO:0000256" key="7">
    <source>
        <dbReference type="ARBA" id="ARBA00022967"/>
    </source>
</evidence>
<dbReference type="InterPro" id="IPR015856">
    <property type="entry name" value="ABC_transpr_CbiO/EcfA_su"/>
</dbReference>
<dbReference type="Gene3D" id="3.40.50.300">
    <property type="entry name" value="P-loop containing nucleotide triphosphate hydrolases"/>
    <property type="match status" value="1"/>
</dbReference>
<keyword evidence="8" id="KW-0472">Membrane</keyword>
<evidence type="ECO:0000256" key="3">
    <source>
        <dbReference type="ARBA" id="ARBA00022448"/>
    </source>
</evidence>